<sequence length="53" mass="5722">MKRIYDFSRAPSARNYTASDLQALKGSDKKLSMSNPSNVTELGACLDAEIVAS</sequence>
<organism evidence="1">
    <name type="scientific">marine metagenome</name>
    <dbReference type="NCBI Taxonomy" id="408172"/>
    <lineage>
        <taxon>unclassified sequences</taxon>
        <taxon>metagenomes</taxon>
        <taxon>ecological metagenomes</taxon>
    </lineage>
</organism>
<reference evidence="1" key="1">
    <citation type="submission" date="2018-05" db="EMBL/GenBank/DDBJ databases">
        <authorList>
            <person name="Lanie J.A."/>
            <person name="Ng W.-L."/>
            <person name="Kazmierczak K.M."/>
            <person name="Andrzejewski T.M."/>
            <person name="Davidsen T.M."/>
            <person name="Wayne K.J."/>
            <person name="Tettelin H."/>
            <person name="Glass J.I."/>
            <person name="Rusch D."/>
            <person name="Podicherti R."/>
            <person name="Tsui H.-C.T."/>
            <person name="Winkler M.E."/>
        </authorList>
    </citation>
    <scope>NUCLEOTIDE SEQUENCE</scope>
</reference>
<accession>A0A381WC15</accession>
<gene>
    <name evidence="1" type="ORF">METZ01_LOCUS102868</name>
</gene>
<proteinExistence type="predicted"/>
<name>A0A381WC15_9ZZZZ</name>
<dbReference type="EMBL" id="UINC01011320">
    <property type="protein sequence ID" value="SVA50014.1"/>
    <property type="molecule type" value="Genomic_DNA"/>
</dbReference>
<protein>
    <submittedName>
        <fullName evidence="1">Uncharacterized protein</fullName>
    </submittedName>
</protein>
<dbReference type="AlphaFoldDB" id="A0A381WC15"/>
<evidence type="ECO:0000313" key="1">
    <source>
        <dbReference type="EMBL" id="SVA50014.1"/>
    </source>
</evidence>